<evidence type="ECO:0000256" key="7">
    <source>
        <dbReference type="SAM" id="Phobius"/>
    </source>
</evidence>
<feature type="transmembrane region" description="Helical" evidence="7">
    <location>
        <begin position="39"/>
        <end position="63"/>
    </location>
</feature>
<sequence>MSNTAWSVVGNVLLLFLILGLAAQVDVPEFKQRFRKPAGIVIGLVCQFVFLPLAGFASIRLFYRGDPVHGIPLLVTVCSPGGSYSNWWCSLFNSDLPLSMAMTSASSLFAVATLPINVLIYLKLSYPSEESAVTLDWGGLFTSLAVVVAGIVGGLILGRNKPAWRPRLNAAGNAAGVSLVLLGFFFSSNSSAPVWARAEHFYAGVAMPCLFGLVISLAFATACGLPKPQRLSVTIETCYQNTAIALAVILSSFSDDDAELCASLEMTPRKVWAERATTGEATTDLLPPCDVLGIATGIPTFYQVIQIASLLCVCVAGWKAGWTYAPASHGFYRVLSRNYQPGAVAEEPDRLRHEEEEEKEGCVSVSAFKRWWGGELRSADLDETSGDGVDGDGEGAFERRSPSGAVELAQVRVDVEAERGET</sequence>
<dbReference type="Pfam" id="PF01758">
    <property type="entry name" value="SBF"/>
    <property type="match status" value="1"/>
</dbReference>
<dbReference type="InterPro" id="IPR038770">
    <property type="entry name" value="Na+/solute_symporter_sf"/>
</dbReference>
<evidence type="ECO:0008006" key="9">
    <source>
        <dbReference type="Google" id="ProtNLM"/>
    </source>
</evidence>
<evidence type="ECO:0000256" key="6">
    <source>
        <dbReference type="SAM" id="MobiDB-lite"/>
    </source>
</evidence>
<organism evidence="8">
    <name type="scientific">Micromonas pusilla</name>
    <name type="common">Picoplanktonic green alga</name>
    <name type="synonym">Chromulina pusilla</name>
    <dbReference type="NCBI Taxonomy" id="38833"/>
    <lineage>
        <taxon>Eukaryota</taxon>
        <taxon>Viridiplantae</taxon>
        <taxon>Chlorophyta</taxon>
        <taxon>Mamiellophyceae</taxon>
        <taxon>Mamiellales</taxon>
        <taxon>Mamiellaceae</taxon>
        <taxon>Micromonas</taxon>
    </lineage>
</organism>
<evidence type="ECO:0000313" key="8">
    <source>
        <dbReference type="EMBL" id="CAD8440805.1"/>
    </source>
</evidence>
<dbReference type="PANTHER" id="PTHR10361:SF28">
    <property type="entry name" value="P3 PROTEIN-RELATED"/>
    <property type="match status" value="1"/>
</dbReference>
<dbReference type="EMBL" id="HBEN01007906">
    <property type="protein sequence ID" value="CAD8440805.1"/>
    <property type="molecule type" value="Transcribed_RNA"/>
</dbReference>
<keyword evidence="5 7" id="KW-0472">Membrane</keyword>
<feature type="region of interest" description="Disordered" evidence="6">
    <location>
        <begin position="379"/>
        <end position="403"/>
    </location>
</feature>
<comment type="subcellular location">
    <subcellularLocation>
        <location evidence="1">Membrane</location>
        <topology evidence="1">Multi-pass membrane protein</topology>
    </subcellularLocation>
</comment>
<keyword evidence="3 7" id="KW-0812">Transmembrane</keyword>
<keyword evidence="4 7" id="KW-1133">Transmembrane helix</keyword>
<dbReference type="PANTHER" id="PTHR10361">
    <property type="entry name" value="SODIUM-BILE ACID COTRANSPORTER"/>
    <property type="match status" value="1"/>
</dbReference>
<protein>
    <recommendedName>
        <fullName evidence="9">Bile Acid:Na+ symporter family</fullName>
    </recommendedName>
</protein>
<feature type="transmembrane region" description="Helical" evidence="7">
    <location>
        <begin position="137"/>
        <end position="158"/>
    </location>
</feature>
<evidence type="ECO:0000256" key="5">
    <source>
        <dbReference type="ARBA" id="ARBA00023136"/>
    </source>
</evidence>
<dbReference type="GO" id="GO:0009941">
    <property type="term" value="C:chloroplast envelope"/>
    <property type="evidence" value="ECO:0007669"/>
    <property type="project" value="UniProtKB-ARBA"/>
</dbReference>
<dbReference type="Gene3D" id="1.20.1530.20">
    <property type="match status" value="1"/>
</dbReference>
<accession>A0A7S0GUD0</accession>
<feature type="transmembrane region" description="Helical" evidence="7">
    <location>
        <begin position="170"/>
        <end position="188"/>
    </location>
</feature>
<dbReference type="GO" id="GO:0016020">
    <property type="term" value="C:membrane"/>
    <property type="evidence" value="ECO:0007669"/>
    <property type="project" value="UniProtKB-SubCell"/>
</dbReference>
<feature type="compositionally biased region" description="Acidic residues" evidence="6">
    <location>
        <begin position="381"/>
        <end position="395"/>
    </location>
</feature>
<evidence type="ECO:0000256" key="1">
    <source>
        <dbReference type="ARBA" id="ARBA00004141"/>
    </source>
</evidence>
<dbReference type="InterPro" id="IPR002657">
    <property type="entry name" value="BilAc:Na_symport/Acr3"/>
</dbReference>
<evidence type="ECO:0000256" key="3">
    <source>
        <dbReference type="ARBA" id="ARBA00022692"/>
    </source>
</evidence>
<gene>
    <name evidence="8" type="ORF">MSP1401_LOCUS6514</name>
</gene>
<dbReference type="AlphaFoldDB" id="A0A7S0GUD0"/>
<feature type="transmembrane region" description="Helical" evidence="7">
    <location>
        <begin position="101"/>
        <end position="122"/>
    </location>
</feature>
<comment type="similarity">
    <text evidence="2">Belongs to the bile acid:sodium symporter (BASS) (TC 2.A.28) family.</text>
</comment>
<evidence type="ECO:0000256" key="2">
    <source>
        <dbReference type="ARBA" id="ARBA00006528"/>
    </source>
</evidence>
<feature type="transmembrane region" description="Helical" evidence="7">
    <location>
        <begin position="6"/>
        <end position="27"/>
    </location>
</feature>
<dbReference type="InterPro" id="IPR004710">
    <property type="entry name" value="Bilac:Na_transpt"/>
</dbReference>
<name>A0A7S0GUD0_MICPS</name>
<reference evidence="8" key="1">
    <citation type="submission" date="2021-01" db="EMBL/GenBank/DDBJ databases">
        <authorList>
            <person name="Corre E."/>
            <person name="Pelletier E."/>
            <person name="Niang G."/>
            <person name="Scheremetjew M."/>
            <person name="Finn R."/>
            <person name="Kale V."/>
            <person name="Holt S."/>
            <person name="Cochrane G."/>
            <person name="Meng A."/>
            <person name="Brown T."/>
            <person name="Cohen L."/>
        </authorList>
    </citation>
    <scope>NUCLEOTIDE SEQUENCE</scope>
    <source>
        <strain evidence="8">CCAC1681</strain>
    </source>
</reference>
<evidence type="ECO:0000256" key="4">
    <source>
        <dbReference type="ARBA" id="ARBA00022989"/>
    </source>
</evidence>
<feature type="transmembrane region" description="Helical" evidence="7">
    <location>
        <begin position="200"/>
        <end position="225"/>
    </location>
</feature>
<proteinExistence type="inferred from homology"/>